<dbReference type="KEGG" id="srho:HH216_10135"/>
<dbReference type="Proteomes" id="UP000501128">
    <property type="component" value="Chromosome"/>
</dbReference>
<gene>
    <name evidence="1" type="ORF">HH216_10135</name>
</gene>
<name>A0A7L5DK07_9BACT</name>
<reference evidence="1 2" key="1">
    <citation type="submission" date="2020-04" db="EMBL/GenBank/DDBJ databases">
        <title>Genome sequencing of novel species.</title>
        <authorList>
            <person name="Heo J."/>
            <person name="Kim S.-J."/>
            <person name="Kim J.-S."/>
            <person name="Hong S.-B."/>
            <person name="Kwon S.-W."/>
        </authorList>
    </citation>
    <scope>NUCLEOTIDE SEQUENCE [LARGE SCALE GENOMIC DNA]</scope>
    <source>
        <strain evidence="1 2">CJU-R4</strain>
    </source>
</reference>
<protein>
    <submittedName>
        <fullName evidence="1">Uncharacterized protein</fullName>
    </submittedName>
</protein>
<evidence type="ECO:0000313" key="1">
    <source>
        <dbReference type="EMBL" id="QJD78746.1"/>
    </source>
</evidence>
<sequence>MIWTLNKAIAVNTARIFVYTVFMSGDINTIKQCRTRLNRLSRIVSQVRSAQMMHPSLLTSEYGSVTDYLRAHLSTSDYRYFVSLQPTVTPVHVLVAKTA</sequence>
<proteinExistence type="predicted"/>
<dbReference type="EMBL" id="CP051677">
    <property type="protein sequence ID" value="QJD78746.1"/>
    <property type="molecule type" value="Genomic_DNA"/>
</dbReference>
<organism evidence="1 2">
    <name type="scientific">Spirosoma rhododendri</name>
    <dbReference type="NCBI Taxonomy" id="2728024"/>
    <lineage>
        <taxon>Bacteria</taxon>
        <taxon>Pseudomonadati</taxon>
        <taxon>Bacteroidota</taxon>
        <taxon>Cytophagia</taxon>
        <taxon>Cytophagales</taxon>
        <taxon>Cytophagaceae</taxon>
        <taxon>Spirosoma</taxon>
    </lineage>
</organism>
<dbReference type="RefSeq" id="WP_169550714.1">
    <property type="nucleotide sequence ID" value="NZ_CP051677.1"/>
</dbReference>
<evidence type="ECO:0000313" key="2">
    <source>
        <dbReference type="Proteomes" id="UP000501128"/>
    </source>
</evidence>
<keyword evidence="2" id="KW-1185">Reference proteome</keyword>
<accession>A0A7L5DK07</accession>
<dbReference type="AlphaFoldDB" id="A0A7L5DK07"/>